<feature type="transmembrane region" description="Helical" evidence="5">
    <location>
        <begin position="167"/>
        <end position="187"/>
    </location>
</feature>
<organism evidence="7 8">
    <name type="scientific">Oryctes borbonicus</name>
    <dbReference type="NCBI Taxonomy" id="1629725"/>
    <lineage>
        <taxon>Eukaryota</taxon>
        <taxon>Metazoa</taxon>
        <taxon>Ecdysozoa</taxon>
        <taxon>Arthropoda</taxon>
        <taxon>Hexapoda</taxon>
        <taxon>Insecta</taxon>
        <taxon>Pterygota</taxon>
        <taxon>Neoptera</taxon>
        <taxon>Endopterygota</taxon>
        <taxon>Coleoptera</taxon>
        <taxon>Polyphaga</taxon>
        <taxon>Scarabaeiformia</taxon>
        <taxon>Scarabaeidae</taxon>
        <taxon>Dynastinae</taxon>
        <taxon>Oryctes</taxon>
    </lineage>
</organism>
<dbReference type="GO" id="GO:0005222">
    <property type="term" value="F:intracellularly cAMP-activated cation channel activity"/>
    <property type="evidence" value="ECO:0007669"/>
    <property type="project" value="TreeGrafter"/>
</dbReference>
<keyword evidence="3 5" id="KW-1133">Transmembrane helix</keyword>
<evidence type="ECO:0000256" key="1">
    <source>
        <dbReference type="ARBA" id="ARBA00004141"/>
    </source>
</evidence>
<dbReference type="InterPro" id="IPR050866">
    <property type="entry name" value="CNG_cation_channel"/>
</dbReference>
<keyword evidence="4 5" id="KW-0472">Membrane</keyword>
<dbReference type="GO" id="GO:0005886">
    <property type="term" value="C:plasma membrane"/>
    <property type="evidence" value="ECO:0007669"/>
    <property type="project" value="TreeGrafter"/>
</dbReference>
<feature type="domain" description="Ion transport" evidence="6">
    <location>
        <begin position="172"/>
        <end position="265"/>
    </location>
</feature>
<evidence type="ECO:0000259" key="6">
    <source>
        <dbReference type="Pfam" id="PF00520"/>
    </source>
</evidence>
<accession>A0A0T6AW01</accession>
<keyword evidence="2 5" id="KW-0812">Transmembrane</keyword>
<evidence type="ECO:0000313" key="7">
    <source>
        <dbReference type="EMBL" id="KRT79306.1"/>
    </source>
</evidence>
<feature type="non-terminal residue" evidence="7">
    <location>
        <position position="267"/>
    </location>
</feature>
<dbReference type="GO" id="GO:0030553">
    <property type="term" value="F:cGMP binding"/>
    <property type="evidence" value="ECO:0007669"/>
    <property type="project" value="TreeGrafter"/>
</dbReference>
<dbReference type="EMBL" id="LJIG01022675">
    <property type="protein sequence ID" value="KRT79306.1"/>
    <property type="molecule type" value="Genomic_DNA"/>
</dbReference>
<dbReference type="Pfam" id="PF00520">
    <property type="entry name" value="Ion_trans"/>
    <property type="match status" value="1"/>
</dbReference>
<comment type="subcellular location">
    <subcellularLocation>
        <location evidence="1">Membrane</location>
        <topology evidence="1">Multi-pass membrane protein</topology>
    </subcellularLocation>
</comment>
<dbReference type="InterPro" id="IPR005821">
    <property type="entry name" value="Ion_trans_dom"/>
</dbReference>
<dbReference type="Gene3D" id="1.10.287.70">
    <property type="match status" value="1"/>
</dbReference>
<reference evidence="7 8" key="1">
    <citation type="submission" date="2015-09" db="EMBL/GenBank/DDBJ databases">
        <title>Draft genome of the scarab beetle Oryctes borbonicus.</title>
        <authorList>
            <person name="Meyer J.M."/>
            <person name="Markov G.V."/>
            <person name="Baskaran P."/>
            <person name="Herrmann M."/>
            <person name="Sommer R.J."/>
            <person name="Roedelsperger C."/>
        </authorList>
    </citation>
    <scope>NUCLEOTIDE SEQUENCE [LARGE SCALE GENOMIC DNA]</scope>
    <source>
        <strain evidence="7">OB123</strain>
        <tissue evidence="7">Whole animal</tissue>
    </source>
</reference>
<dbReference type="GO" id="GO:0017071">
    <property type="term" value="C:intracellular cyclic nucleotide activated cation channel complex"/>
    <property type="evidence" value="ECO:0007669"/>
    <property type="project" value="TreeGrafter"/>
</dbReference>
<sequence>MVYPEKLTLDQVSGKSSNSARSWCSEPIGYGCAKRVSRSKSNNIEICAKIATYNECNNKSILVENSVPTSANRQFIQDRIRHLVDAFSYRAQAVRERIQMPPTPSSISSHDTLDETTIKPLEAKIIDLIEKEEPMEEKPDTVRKKSIFDKAGYVYDTKVIDPQGNIYVLWMSIAATFVLYNTFVIPLRSAFPYQTPENTPTWMFFDYFADLIYIIDITLIQPRIMFLAEGFWMTDFRFTRHNYMRKCRFKLDLLSILPLDIFYILLG</sequence>
<proteinExistence type="predicted"/>
<evidence type="ECO:0000256" key="2">
    <source>
        <dbReference type="ARBA" id="ARBA00022692"/>
    </source>
</evidence>
<protein>
    <recommendedName>
        <fullName evidence="6">Ion transport domain-containing protein</fullName>
    </recommendedName>
</protein>
<evidence type="ECO:0000313" key="8">
    <source>
        <dbReference type="Proteomes" id="UP000051574"/>
    </source>
</evidence>
<dbReference type="PANTHER" id="PTHR45638:SF1">
    <property type="entry name" value="CYCLIC NUCLEOTIDE-GATED ION CHANNEL SUBUNIT B, ISOFORM A"/>
    <property type="match status" value="1"/>
</dbReference>
<name>A0A0T6AW01_9SCAR</name>
<feature type="transmembrane region" description="Helical" evidence="5">
    <location>
        <begin position="249"/>
        <end position="266"/>
    </location>
</feature>
<keyword evidence="8" id="KW-1185">Reference proteome</keyword>
<evidence type="ECO:0000256" key="5">
    <source>
        <dbReference type="SAM" id="Phobius"/>
    </source>
</evidence>
<dbReference type="SUPFAM" id="SSF81324">
    <property type="entry name" value="Voltage-gated potassium channels"/>
    <property type="match status" value="1"/>
</dbReference>
<evidence type="ECO:0000256" key="3">
    <source>
        <dbReference type="ARBA" id="ARBA00022989"/>
    </source>
</evidence>
<feature type="transmembrane region" description="Helical" evidence="5">
    <location>
        <begin position="207"/>
        <end position="228"/>
    </location>
</feature>
<gene>
    <name evidence="7" type="ORF">AMK59_7201</name>
</gene>
<dbReference type="GO" id="GO:0005223">
    <property type="term" value="F:intracellularly cGMP-activated cation channel activity"/>
    <property type="evidence" value="ECO:0007669"/>
    <property type="project" value="TreeGrafter"/>
</dbReference>
<dbReference type="PANTHER" id="PTHR45638">
    <property type="entry name" value="CYCLIC NUCLEOTIDE-GATED CATION CHANNEL SUBUNIT A"/>
    <property type="match status" value="1"/>
</dbReference>
<comment type="caution">
    <text evidence="7">The sequence shown here is derived from an EMBL/GenBank/DDBJ whole genome shotgun (WGS) entry which is preliminary data.</text>
</comment>
<dbReference type="OrthoDB" id="6773511at2759"/>
<evidence type="ECO:0000256" key="4">
    <source>
        <dbReference type="ARBA" id="ARBA00023136"/>
    </source>
</evidence>
<dbReference type="AlphaFoldDB" id="A0A0T6AW01"/>
<dbReference type="GO" id="GO:0044877">
    <property type="term" value="F:protein-containing complex binding"/>
    <property type="evidence" value="ECO:0007669"/>
    <property type="project" value="TreeGrafter"/>
</dbReference>
<dbReference type="Proteomes" id="UP000051574">
    <property type="component" value="Unassembled WGS sequence"/>
</dbReference>